<evidence type="ECO:0000256" key="2">
    <source>
        <dbReference type="ARBA" id="ARBA00022553"/>
    </source>
</evidence>
<comment type="caution">
    <text evidence="8">The sequence shown here is derived from an EMBL/GenBank/DDBJ whole genome shotgun (WGS) entry which is preliminary data.</text>
</comment>
<dbReference type="Gene3D" id="2.30.29.30">
    <property type="entry name" value="Pleckstrin-homology domain (PH domain)/Phosphotyrosine-binding domain (PTB)"/>
    <property type="match status" value="1"/>
</dbReference>
<dbReference type="InterPro" id="IPR038742">
    <property type="entry name" value="FRS2_PTB"/>
</dbReference>
<feature type="non-terminal residue" evidence="8">
    <location>
        <position position="483"/>
    </location>
</feature>
<dbReference type="CDD" id="cd01202">
    <property type="entry name" value="PTB_FRS2"/>
    <property type="match status" value="1"/>
</dbReference>
<evidence type="ECO:0000259" key="7">
    <source>
        <dbReference type="PROSITE" id="PS51064"/>
    </source>
</evidence>
<dbReference type="AlphaFoldDB" id="A0A7K9QXN2"/>
<feature type="region of interest" description="Disordered" evidence="6">
    <location>
        <begin position="123"/>
        <end position="230"/>
    </location>
</feature>
<feature type="compositionally biased region" description="Polar residues" evidence="6">
    <location>
        <begin position="367"/>
        <end position="376"/>
    </location>
</feature>
<keyword evidence="9" id="KW-1185">Reference proteome</keyword>
<keyword evidence="4" id="KW-0472">Membrane</keyword>
<organism evidence="8 9">
    <name type="scientific">Irena cyanogastra</name>
    <name type="common">Philippine fairy-bluebird</name>
    <dbReference type="NCBI Taxonomy" id="175120"/>
    <lineage>
        <taxon>Eukaryota</taxon>
        <taxon>Metazoa</taxon>
        <taxon>Chordata</taxon>
        <taxon>Craniata</taxon>
        <taxon>Vertebrata</taxon>
        <taxon>Euteleostomi</taxon>
        <taxon>Archelosauria</taxon>
        <taxon>Archosauria</taxon>
        <taxon>Dinosauria</taxon>
        <taxon>Saurischia</taxon>
        <taxon>Theropoda</taxon>
        <taxon>Coelurosauria</taxon>
        <taxon>Aves</taxon>
        <taxon>Neognathae</taxon>
        <taxon>Neoaves</taxon>
        <taxon>Telluraves</taxon>
        <taxon>Australaves</taxon>
        <taxon>Passeriformes</taxon>
        <taxon>Corvoidea</taxon>
        <taxon>Irenidae</taxon>
        <taxon>Irena</taxon>
    </lineage>
</organism>
<protein>
    <submittedName>
        <fullName evidence="8">FRS3 factor</fullName>
    </submittedName>
</protein>
<dbReference type="InterPro" id="IPR011993">
    <property type="entry name" value="PH-like_dom_sf"/>
</dbReference>
<dbReference type="GO" id="GO:0005737">
    <property type="term" value="C:cytoplasm"/>
    <property type="evidence" value="ECO:0007669"/>
    <property type="project" value="TreeGrafter"/>
</dbReference>
<dbReference type="InterPro" id="IPR002404">
    <property type="entry name" value="IRS_PTB"/>
</dbReference>
<reference evidence="8 9" key="1">
    <citation type="submission" date="2019-09" db="EMBL/GenBank/DDBJ databases">
        <title>Bird 10,000 Genomes (B10K) Project - Family phase.</title>
        <authorList>
            <person name="Zhang G."/>
        </authorList>
    </citation>
    <scope>NUCLEOTIDE SEQUENCE [LARGE SCALE GENOMIC DNA]</scope>
    <source>
        <strain evidence="8">B10K-DU-001-26</strain>
        <tissue evidence="8">Muscle</tissue>
    </source>
</reference>
<keyword evidence="3" id="KW-0519">Myristate</keyword>
<dbReference type="SMART" id="SM00310">
    <property type="entry name" value="PTBI"/>
    <property type="match status" value="1"/>
</dbReference>
<sequence length="483" mass="53317">MGSCCSCLCTGSIPDNHPTKFKVTNVDDEGHELGSGVMELTQRELILHTHKRDAVRWPYLCLRRYGFDSNLFSFESGRRCHTGQGIFAFKCSRAEEIFNLLQELMQCNSINVVEEPVVVTRSSHPSDRELAHSPQGPSSLGYTGLPNGFHSFPGESLSYSAGQHPSVSSLRHSSVGEDSTHPLLGPEEQSHTYVNTGEPEPRGRHRMHSLPEAHPPFPPRNHSCPLEDRDPQVFLQPGQVKFVLAPTSAYRRLGRQPRQHRPHLCPPDNNNGECHEGCPSPRCVYENLNGPVASGSWSLSRAGRSKACSREDGGCCHRRSALLHYENLPALPPVWELQPARRGEQDAGTAPAPSPNGFSEAGEEEPLQNSVSSEGSAPQPRRAFLARARRGRLPNVFSFDFPRPCPEPPRQLNYIQVELEPEARKGRQEARAAPPGSPGARRTGSYAVIDLKKTAAMSSLQRALPRDDGTSRKTRHNSTDLPL</sequence>
<dbReference type="SUPFAM" id="SSF50729">
    <property type="entry name" value="PH domain-like"/>
    <property type="match status" value="1"/>
</dbReference>
<evidence type="ECO:0000256" key="3">
    <source>
        <dbReference type="ARBA" id="ARBA00022707"/>
    </source>
</evidence>
<proteinExistence type="predicted"/>
<comment type="subcellular location">
    <subcellularLocation>
        <location evidence="1">Membrane</location>
    </subcellularLocation>
</comment>
<gene>
    <name evidence="8" type="primary">Frs3</name>
    <name evidence="8" type="ORF">IRECYA_R08504</name>
</gene>
<name>A0A7K9QXN2_IRECY</name>
<accession>A0A7K9QXN2</accession>
<dbReference type="Proteomes" id="UP000530962">
    <property type="component" value="Unassembled WGS sequence"/>
</dbReference>
<evidence type="ECO:0000256" key="6">
    <source>
        <dbReference type="SAM" id="MobiDB-lite"/>
    </source>
</evidence>
<dbReference type="EMBL" id="VWZV01012937">
    <property type="protein sequence ID" value="NXI16382.1"/>
    <property type="molecule type" value="Genomic_DNA"/>
</dbReference>
<feature type="compositionally biased region" description="Polar residues" evidence="6">
    <location>
        <begin position="157"/>
        <end position="172"/>
    </location>
</feature>
<evidence type="ECO:0000256" key="5">
    <source>
        <dbReference type="ARBA" id="ARBA00023288"/>
    </source>
</evidence>
<dbReference type="SMART" id="SM01244">
    <property type="entry name" value="IRS"/>
    <property type="match status" value="1"/>
</dbReference>
<evidence type="ECO:0000313" key="8">
    <source>
        <dbReference type="EMBL" id="NXI16382.1"/>
    </source>
</evidence>
<dbReference type="Pfam" id="PF02174">
    <property type="entry name" value="IRS"/>
    <property type="match status" value="1"/>
</dbReference>
<feature type="region of interest" description="Disordered" evidence="6">
    <location>
        <begin position="340"/>
        <end position="380"/>
    </location>
</feature>
<feature type="domain" description="IRS-type PTB" evidence="7">
    <location>
        <begin position="13"/>
        <end position="115"/>
    </location>
</feature>
<keyword evidence="5" id="KW-0449">Lipoprotein</keyword>
<dbReference type="GO" id="GO:0016020">
    <property type="term" value="C:membrane"/>
    <property type="evidence" value="ECO:0007669"/>
    <property type="project" value="UniProtKB-SubCell"/>
</dbReference>
<dbReference type="GO" id="GO:0008543">
    <property type="term" value="P:fibroblast growth factor receptor signaling pathway"/>
    <property type="evidence" value="ECO:0007669"/>
    <property type="project" value="TreeGrafter"/>
</dbReference>
<dbReference type="InterPro" id="IPR050996">
    <property type="entry name" value="Docking_Protein_DOK"/>
</dbReference>
<evidence type="ECO:0000256" key="4">
    <source>
        <dbReference type="ARBA" id="ARBA00023136"/>
    </source>
</evidence>
<feature type="region of interest" description="Disordered" evidence="6">
    <location>
        <begin position="422"/>
        <end position="483"/>
    </location>
</feature>
<dbReference type="GO" id="GO:0005068">
    <property type="term" value="F:transmembrane receptor protein tyrosine kinase adaptor activity"/>
    <property type="evidence" value="ECO:0007669"/>
    <property type="project" value="TreeGrafter"/>
</dbReference>
<dbReference type="PANTHER" id="PTHR21258">
    <property type="entry name" value="DOCKING PROTEIN RELATED"/>
    <property type="match status" value="1"/>
</dbReference>
<feature type="compositionally biased region" description="Low complexity" evidence="6">
    <location>
        <begin position="431"/>
        <end position="445"/>
    </location>
</feature>
<dbReference type="PANTHER" id="PTHR21258:SF39">
    <property type="entry name" value="FIBROBLAST GROWTH FACTOR RECEPTOR SUBSTRATE 3"/>
    <property type="match status" value="1"/>
</dbReference>
<evidence type="ECO:0000256" key="1">
    <source>
        <dbReference type="ARBA" id="ARBA00004370"/>
    </source>
</evidence>
<keyword evidence="2" id="KW-0597">Phosphoprotein</keyword>
<dbReference type="GO" id="GO:0005104">
    <property type="term" value="F:fibroblast growth factor receptor binding"/>
    <property type="evidence" value="ECO:0007669"/>
    <property type="project" value="TreeGrafter"/>
</dbReference>
<evidence type="ECO:0000313" key="9">
    <source>
        <dbReference type="Proteomes" id="UP000530962"/>
    </source>
</evidence>
<dbReference type="PROSITE" id="PS51064">
    <property type="entry name" value="IRS_PTB"/>
    <property type="match status" value="1"/>
</dbReference>
<feature type="non-terminal residue" evidence="8">
    <location>
        <position position="1"/>
    </location>
</feature>